<dbReference type="InterPro" id="IPR003738">
    <property type="entry name" value="SRAP"/>
</dbReference>
<keyword evidence="5" id="KW-0190">Covalent protein-DNA linkage</keyword>
<dbReference type="AlphaFoldDB" id="A0A5K7XLY2"/>
<comment type="similarity">
    <text evidence="1 8">Belongs to the SOS response-associated peptidase family.</text>
</comment>
<evidence type="ECO:0000256" key="4">
    <source>
        <dbReference type="ARBA" id="ARBA00022801"/>
    </source>
</evidence>
<keyword evidence="4 8" id="KW-0378">Hydrolase</keyword>
<dbReference type="GO" id="GO:0006508">
    <property type="term" value="P:proteolysis"/>
    <property type="evidence" value="ECO:0007669"/>
    <property type="project" value="UniProtKB-KW"/>
</dbReference>
<organism evidence="9 10">
    <name type="scientific">Lacipirellula parvula</name>
    <dbReference type="NCBI Taxonomy" id="2650471"/>
    <lineage>
        <taxon>Bacteria</taxon>
        <taxon>Pseudomonadati</taxon>
        <taxon>Planctomycetota</taxon>
        <taxon>Planctomycetia</taxon>
        <taxon>Pirellulales</taxon>
        <taxon>Lacipirellulaceae</taxon>
        <taxon>Lacipirellula</taxon>
    </lineage>
</organism>
<dbReference type="InterPro" id="IPR036590">
    <property type="entry name" value="SRAP-like"/>
</dbReference>
<sequence length="204" mass="23491">MQQLFNLLDGSIRSNLRQIALSSIPGGGFYPLKQVPVIRLGDDGERGLDVCEWGFLPTWWKPSDKQPKRAAFQRQCFNARSETVDTKPTYRSAFKTRRCLLPAEKFEEKKHYFSFADQRPFAFAGLWETWHGDDGEIYTCTLLTTEPNEEVRSVGHHRMPVILQTEAEYARWLNPEIKERGPLDELMRPLADGSLEVEPIGTLF</sequence>
<dbReference type="SUPFAM" id="SSF143081">
    <property type="entry name" value="BB1717-like"/>
    <property type="match status" value="1"/>
</dbReference>
<gene>
    <name evidence="9" type="ORF">PLANPX_5328</name>
</gene>
<dbReference type="GO" id="GO:0003697">
    <property type="term" value="F:single-stranded DNA binding"/>
    <property type="evidence" value="ECO:0007669"/>
    <property type="project" value="InterPro"/>
</dbReference>
<keyword evidence="3" id="KW-0227">DNA damage</keyword>
<evidence type="ECO:0000256" key="7">
    <source>
        <dbReference type="ARBA" id="ARBA00023239"/>
    </source>
</evidence>
<keyword evidence="7" id="KW-0456">Lyase</keyword>
<keyword evidence="2 8" id="KW-0645">Protease</keyword>
<keyword evidence="6" id="KW-0238">DNA-binding</keyword>
<proteinExistence type="inferred from homology"/>
<dbReference type="EMBL" id="AP021861">
    <property type="protein sequence ID" value="BBO35716.1"/>
    <property type="molecule type" value="Genomic_DNA"/>
</dbReference>
<evidence type="ECO:0000256" key="8">
    <source>
        <dbReference type="RuleBase" id="RU364100"/>
    </source>
</evidence>
<evidence type="ECO:0000313" key="10">
    <source>
        <dbReference type="Proteomes" id="UP000326837"/>
    </source>
</evidence>
<dbReference type="PANTHER" id="PTHR13604">
    <property type="entry name" value="DC12-RELATED"/>
    <property type="match status" value="1"/>
</dbReference>
<dbReference type="EC" id="3.4.-.-" evidence="8"/>
<evidence type="ECO:0000256" key="6">
    <source>
        <dbReference type="ARBA" id="ARBA00023125"/>
    </source>
</evidence>
<evidence type="ECO:0000256" key="2">
    <source>
        <dbReference type="ARBA" id="ARBA00022670"/>
    </source>
</evidence>
<dbReference type="KEGG" id="lpav:PLANPX_5328"/>
<evidence type="ECO:0000256" key="5">
    <source>
        <dbReference type="ARBA" id="ARBA00023124"/>
    </source>
</evidence>
<dbReference type="GO" id="GO:0016829">
    <property type="term" value="F:lyase activity"/>
    <property type="evidence" value="ECO:0007669"/>
    <property type="project" value="UniProtKB-KW"/>
</dbReference>
<protein>
    <recommendedName>
        <fullName evidence="8">Abasic site processing protein</fullName>
        <ecNumber evidence="8">3.4.-.-</ecNumber>
    </recommendedName>
</protein>
<evidence type="ECO:0000313" key="9">
    <source>
        <dbReference type="EMBL" id="BBO35716.1"/>
    </source>
</evidence>
<dbReference type="Proteomes" id="UP000326837">
    <property type="component" value="Chromosome"/>
</dbReference>
<dbReference type="RefSeq" id="WP_172992272.1">
    <property type="nucleotide sequence ID" value="NZ_AP021861.1"/>
</dbReference>
<dbReference type="PANTHER" id="PTHR13604:SF0">
    <property type="entry name" value="ABASIC SITE PROCESSING PROTEIN HMCES"/>
    <property type="match status" value="1"/>
</dbReference>
<evidence type="ECO:0000256" key="3">
    <source>
        <dbReference type="ARBA" id="ARBA00022763"/>
    </source>
</evidence>
<evidence type="ECO:0000256" key="1">
    <source>
        <dbReference type="ARBA" id="ARBA00008136"/>
    </source>
</evidence>
<name>A0A5K7XLY2_9BACT</name>
<dbReference type="Gene3D" id="3.90.1680.10">
    <property type="entry name" value="SOS response associated peptidase-like"/>
    <property type="match status" value="1"/>
</dbReference>
<keyword evidence="10" id="KW-1185">Reference proteome</keyword>
<accession>A0A5K7XLY2</accession>
<dbReference type="GO" id="GO:0106300">
    <property type="term" value="P:protein-DNA covalent cross-linking repair"/>
    <property type="evidence" value="ECO:0007669"/>
    <property type="project" value="InterPro"/>
</dbReference>
<reference evidence="10" key="1">
    <citation type="submission" date="2019-10" db="EMBL/GenBank/DDBJ databases">
        <title>Lacipirellula parvula gen. nov., sp. nov., representing a lineage of planctomycetes widespread in freshwater anoxic habitats, and description of the family Lacipirellulaceae.</title>
        <authorList>
            <person name="Dedysh S.N."/>
            <person name="Kulichevskaya I.S."/>
            <person name="Beletsky A.V."/>
            <person name="Rakitin A.L."/>
            <person name="Mardanov A.V."/>
            <person name="Ivanova A.A."/>
            <person name="Saltykova V.X."/>
            <person name="Rijpstra W.I.C."/>
            <person name="Sinninghe Damste J.S."/>
            <person name="Ravin N.V."/>
        </authorList>
    </citation>
    <scope>NUCLEOTIDE SEQUENCE [LARGE SCALE GENOMIC DNA]</scope>
    <source>
        <strain evidence="10">PX69</strain>
    </source>
</reference>
<dbReference type="Pfam" id="PF02586">
    <property type="entry name" value="SRAP"/>
    <property type="match status" value="1"/>
</dbReference>
<dbReference type="GO" id="GO:0008233">
    <property type="term" value="F:peptidase activity"/>
    <property type="evidence" value="ECO:0007669"/>
    <property type="project" value="UniProtKB-KW"/>
</dbReference>